<dbReference type="Pfam" id="PF11175">
    <property type="entry name" value="DUF2961"/>
    <property type="match status" value="1"/>
</dbReference>
<dbReference type="AlphaFoldDB" id="A0A9W6NVH0"/>
<dbReference type="RefSeq" id="WP_037040772.1">
    <property type="nucleotide sequence ID" value="NZ_BAAAUZ010000016.1"/>
</dbReference>
<dbReference type="InterPro" id="IPR021345">
    <property type="entry name" value="DUF2961"/>
</dbReference>
<evidence type="ECO:0000313" key="2">
    <source>
        <dbReference type="Proteomes" id="UP001143463"/>
    </source>
</evidence>
<reference evidence="1" key="2">
    <citation type="submission" date="2023-01" db="EMBL/GenBank/DDBJ databases">
        <authorList>
            <person name="Sun Q."/>
            <person name="Evtushenko L."/>
        </authorList>
    </citation>
    <scope>NUCLEOTIDE SEQUENCE</scope>
    <source>
        <strain evidence="1">VKM Ac-1069</strain>
    </source>
</reference>
<accession>A0A9W6NVH0</accession>
<dbReference type="Gene3D" id="2.60.120.1390">
    <property type="match status" value="2"/>
</dbReference>
<dbReference type="EMBL" id="BSFQ01000004">
    <property type="protein sequence ID" value="GLL10392.1"/>
    <property type="molecule type" value="Genomic_DNA"/>
</dbReference>
<protein>
    <submittedName>
        <fullName evidence="1">Uncharacterized protein</fullName>
    </submittedName>
</protein>
<reference evidence="1" key="1">
    <citation type="journal article" date="2014" name="Int. J. Syst. Evol. Microbiol.">
        <title>Complete genome sequence of Corynebacterium casei LMG S-19264T (=DSM 44701T), isolated from a smear-ripened cheese.</title>
        <authorList>
            <consortium name="US DOE Joint Genome Institute (JGI-PGF)"/>
            <person name="Walter F."/>
            <person name="Albersmeier A."/>
            <person name="Kalinowski J."/>
            <person name="Ruckert C."/>
        </authorList>
    </citation>
    <scope>NUCLEOTIDE SEQUENCE</scope>
    <source>
        <strain evidence="1">VKM Ac-1069</strain>
    </source>
</reference>
<dbReference type="Proteomes" id="UP001143463">
    <property type="component" value="Unassembled WGS sequence"/>
</dbReference>
<evidence type="ECO:0000313" key="1">
    <source>
        <dbReference type="EMBL" id="GLL10392.1"/>
    </source>
</evidence>
<sequence length="305" mass="32726">MANPLASLRQGKLRIDKLENVRVPPNTERTVFARTGPGVVVSLWMALGGGNVPALDARLRVAYDGSPAPAIDIDMGTLLATHWGAGSANTSHSCPHLHVEIDSASYQTAFLSTYPLPFGSSIRISYLNIDAGQTASIYSMATYGLTSTDEADGRRLRCQGARYVDQKVTRTAASTTTLAQITGGPGSIVHHSYVGGVGATNLSWLERNFSVAVDGEPTPQIEATGTEDWFDSGWYFHGRRDYGTSIHSYVGTDRPAGNVNVVGMATDLWSKWGGIPFTSSAVVRSLPEPACTTGDTLCWCLLYYQ</sequence>
<proteinExistence type="predicted"/>
<keyword evidence="2" id="KW-1185">Reference proteome</keyword>
<comment type="caution">
    <text evidence="1">The sequence shown here is derived from an EMBL/GenBank/DDBJ whole genome shotgun (WGS) entry which is preliminary data.</text>
</comment>
<name>A0A9W6NVH0_9PSEU</name>
<organism evidence="1 2">
    <name type="scientific">Pseudonocardia halophobica</name>
    <dbReference type="NCBI Taxonomy" id="29401"/>
    <lineage>
        <taxon>Bacteria</taxon>
        <taxon>Bacillati</taxon>
        <taxon>Actinomycetota</taxon>
        <taxon>Actinomycetes</taxon>
        <taxon>Pseudonocardiales</taxon>
        <taxon>Pseudonocardiaceae</taxon>
        <taxon>Pseudonocardia</taxon>
    </lineage>
</organism>
<gene>
    <name evidence="1" type="ORF">GCM10017577_15320</name>
</gene>